<keyword evidence="3" id="KW-1185">Reference proteome</keyword>
<reference evidence="3" key="2">
    <citation type="submission" date="2015-01" db="EMBL/GenBank/DDBJ databases">
        <title>Evolutionary Origins and Diversification of the Mycorrhizal Mutualists.</title>
        <authorList>
            <consortium name="DOE Joint Genome Institute"/>
            <consortium name="Mycorrhizal Genomics Consortium"/>
            <person name="Kohler A."/>
            <person name="Kuo A."/>
            <person name="Nagy L.G."/>
            <person name="Floudas D."/>
            <person name="Copeland A."/>
            <person name="Barry K.W."/>
            <person name="Cichocki N."/>
            <person name="Veneault-Fourrey C."/>
            <person name="LaButti K."/>
            <person name="Lindquist E.A."/>
            <person name="Lipzen A."/>
            <person name="Lundell T."/>
            <person name="Morin E."/>
            <person name="Murat C."/>
            <person name="Riley R."/>
            <person name="Ohm R."/>
            <person name="Sun H."/>
            <person name="Tunlid A."/>
            <person name="Henrissat B."/>
            <person name="Grigoriev I.V."/>
            <person name="Hibbett D.S."/>
            <person name="Martin F."/>
        </authorList>
    </citation>
    <scope>NUCLEOTIDE SEQUENCE [LARGE SCALE GENOMIC DNA]</scope>
    <source>
        <strain evidence="3">Ve08.2h10</strain>
    </source>
</reference>
<organism evidence="2 3">
    <name type="scientific">Paxillus rubicundulus Ve08.2h10</name>
    <dbReference type="NCBI Taxonomy" id="930991"/>
    <lineage>
        <taxon>Eukaryota</taxon>
        <taxon>Fungi</taxon>
        <taxon>Dikarya</taxon>
        <taxon>Basidiomycota</taxon>
        <taxon>Agaricomycotina</taxon>
        <taxon>Agaricomycetes</taxon>
        <taxon>Agaricomycetidae</taxon>
        <taxon>Boletales</taxon>
        <taxon>Paxilineae</taxon>
        <taxon>Paxillaceae</taxon>
        <taxon>Paxillus</taxon>
    </lineage>
</organism>
<feature type="region of interest" description="Disordered" evidence="1">
    <location>
        <begin position="1"/>
        <end position="53"/>
    </location>
</feature>
<evidence type="ECO:0000313" key="2">
    <source>
        <dbReference type="EMBL" id="KIK90684.1"/>
    </source>
</evidence>
<name>A0A0D0DWV3_9AGAM</name>
<evidence type="ECO:0000313" key="3">
    <source>
        <dbReference type="Proteomes" id="UP000054538"/>
    </source>
</evidence>
<reference evidence="2 3" key="1">
    <citation type="submission" date="2014-04" db="EMBL/GenBank/DDBJ databases">
        <authorList>
            <consortium name="DOE Joint Genome Institute"/>
            <person name="Kuo A."/>
            <person name="Kohler A."/>
            <person name="Jargeat P."/>
            <person name="Nagy L.G."/>
            <person name="Floudas D."/>
            <person name="Copeland A."/>
            <person name="Barry K.W."/>
            <person name="Cichocki N."/>
            <person name="Veneault-Fourrey C."/>
            <person name="LaButti K."/>
            <person name="Lindquist E.A."/>
            <person name="Lipzen A."/>
            <person name="Lundell T."/>
            <person name="Morin E."/>
            <person name="Murat C."/>
            <person name="Sun H."/>
            <person name="Tunlid A."/>
            <person name="Henrissat B."/>
            <person name="Grigoriev I.V."/>
            <person name="Hibbett D.S."/>
            <person name="Martin F."/>
            <person name="Nordberg H.P."/>
            <person name="Cantor M.N."/>
            <person name="Hua S.X."/>
        </authorList>
    </citation>
    <scope>NUCLEOTIDE SEQUENCE [LARGE SCALE GENOMIC DNA]</scope>
    <source>
        <strain evidence="2 3">Ve08.2h10</strain>
    </source>
</reference>
<dbReference type="HOGENOM" id="CLU_3069387_0_0_1"/>
<dbReference type="AlphaFoldDB" id="A0A0D0DWV3"/>
<sequence length="53" mass="5973">MTCKSALLATPPIYTLGHGEQPPLAMTRQRSRPLRDGQREPARTAKWHNTDDT</sequence>
<dbReference type="Proteomes" id="UP000054538">
    <property type="component" value="Unassembled WGS sequence"/>
</dbReference>
<evidence type="ECO:0000256" key="1">
    <source>
        <dbReference type="SAM" id="MobiDB-lite"/>
    </source>
</evidence>
<dbReference type="OrthoDB" id="10427759at2759"/>
<dbReference type="InParanoid" id="A0A0D0DWV3"/>
<gene>
    <name evidence="2" type="ORF">PAXRUDRAFT_151381</name>
</gene>
<accession>A0A0D0DWV3</accession>
<proteinExistence type="predicted"/>
<protein>
    <submittedName>
        <fullName evidence="2">Uncharacterized protein</fullName>
    </submittedName>
</protein>
<feature type="compositionally biased region" description="Basic and acidic residues" evidence="1">
    <location>
        <begin position="33"/>
        <end position="53"/>
    </location>
</feature>
<dbReference type="EMBL" id="KN825485">
    <property type="protein sequence ID" value="KIK90684.1"/>
    <property type="molecule type" value="Genomic_DNA"/>
</dbReference>